<name>A0ABT4XBK3_9PSED</name>
<keyword evidence="7" id="KW-0630">Potassium</keyword>
<evidence type="ECO:0000256" key="10">
    <source>
        <dbReference type="ARBA" id="ARBA00023136"/>
    </source>
</evidence>
<dbReference type="RefSeq" id="WP_271346512.1">
    <property type="nucleotide sequence ID" value="NZ_JAQJZJ010000002.1"/>
</dbReference>
<keyword evidence="3" id="KW-0633">Potassium transport</keyword>
<keyword evidence="8 12" id="KW-1133">Transmembrane helix</keyword>
<dbReference type="InterPro" id="IPR027359">
    <property type="entry name" value="Volt_channel_dom_sf"/>
</dbReference>
<proteinExistence type="predicted"/>
<feature type="transmembrane region" description="Helical" evidence="12">
    <location>
        <begin position="154"/>
        <end position="175"/>
    </location>
</feature>
<evidence type="ECO:0000256" key="7">
    <source>
        <dbReference type="ARBA" id="ARBA00022958"/>
    </source>
</evidence>
<dbReference type="PANTHER" id="PTHR11537">
    <property type="entry name" value="VOLTAGE-GATED POTASSIUM CHANNEL"/>
    <property type="match status" value="1"/>
</dbReference>
<comment type="caution">
    <text evidence="14">The sequence shown here is derived from an EMBL/GenBank/DDBJ whole genome shotgun (WGS) entry which is preliminary data.</text>
</comment>
<evidence type="ECO:0000256" key="1">
    <source>
        <dbReference type="ARBA" id="ARBA00004141"/>
    </source>
</evidence>
<feature type="transmembrane region" description="Helical" evidence="12">
    <location>
        <begin position="53"/>
        <end position="75"/>
    </location>
</feature>
<sequence>MNIRERLFLEVDATARSNGISRFNRFICLLIIGAVLLAVLETEQPVAETYHQMFRAAEWLLFGIFLIEYCLRVYIAPMNPLFSGKYGRLKYIFSVWSIIDLIALLPLLLTVFDGTAFYLRLARLLRILRVSKLGRFTKAWTLLWQAIAKRRYELMLSGMAALMLLLVSSTFLYVLEAAEQPEAFGSIPRALWWSVATLTTVGYGDVTPISAVGRFFAGITAVAGIGLVAMPTGILAAAFSDAFQNQESKEA</sequence>
<dbReference type="Gene3D" id="1.10.287.70">
    <property type="match status" value="1"/>
</dbReference>
<evidence type="ECO:0000256" key="11">
    <source>
        <dbReference type="ARBA" id="ARBA00023303"/>
    </source>
</evidence>
<dbReference type="Pfam" id="PF00520">
    <property type="entry name" value="Ion_trans"/>
    <property type="match status" value="1"/>
</dbReference>
<gene>
    <name evidence="14" type="ORF">PH586_04120</name>
</gene>
<keyword evidence="2" id="KW-0813">Transport</keyword>
<organism evidence="14 15">
    <name type="scientific">Pseudomonas aestuarii</name>
    <dbReference type="NCBI Taxonomy" id="3018340"/>
    <lineage>
        <taxon>Bacteria</taxon>
        <taxon>Pseudomonadati</taxon>
        <taxon>Pseudomonadota</taxon>
        <taxon>Gammaproteobacteria</taxon>
        <taxon>Pseudomonadales</taxon>
        <taxon>Pseudomonadaceae</taxon>
        <taxon>Pseudomonas</taxon>
    </lineage>
</organism>
<dbReference type="PRINTS" id="PR00169">
    <property type="entry name" value="KCHANNEL"/>
</dbReference>
<keyword evidence="10 12" id="KW-0472">Membrane</keyword>
<dbReference type="Proteomes" id="UP001212042">
    <property type="component" value="Unassembled WGS sequence"/>
</dbReference>
<dbReference type="EMBL" id="JAQJZJ010000002">
    <property type="protein sequence ID" value="MDA7085576.1"/>
    <property type="molecule type" value="Genomic_DNA"/>
</dbReference>
<evidence type="ECO:0000256" key="3">
    <source>
        <dbReference type="ARBA" id="ARBA00022538"/>
    </source>
</evidence>
<keyword evidence="9" id="KW-0406">Ion transport</keyword>
<evidence type="ECO:0000256" key="12">
    <source>
        <dbReference type="SAM" id="Phobius"/>
    </source>
</evidence>
<feature type="transmembrane region" description="Helical" evidence="12">
    <location>
        <begin position="95"/>
        <end position="119"/>
    </location>
</feature>
<evidence type="ECO:0000256" key="5">
    <source>
        <dbReference type="ARBA" id="ARBA00022826"/>
    </source>
</evidence>
<evidence type="ECO:0000256" key="2">
    <source>
        <dbReference type="ARBA" id="ARBA00022448"/>
    </source>
</evidence>
<keyword evidence="5" id="KW-0631">Potassium channel</keyword>
<feature type="transmembrane region" description="Helical" evidence="12">
    <location>
        <begin position="215"/>
        <end position="239"/>
    </location>
</feature>
<evidence type="ECO:0000256" key="8">
    <source>
        <dbReference type="ARBA" id="ARBA00022989"/>
    </source>
</evidence>
<dbReference type="SUPFAM" id="SSF81324">
    <property type="entry name" value="Voltage-gated potassium channels"/>
    <property type="match status" value="1"/>
</dbReference>
<evidence type="ECO:0000256" key="9">
    <source>
        <dbReference type="ARBA" id="ARBA00023065"/>
    </source>
</evidence>
<dbReference type="PANTHER" id="PTHR11537:SF254">
    <property type="entry name" value="POTASSIUM VOLTAGE-GATED CHANNEL PROTEIN SHAB"/>
    <property type="match status" value="1"/>
</dbReference>
<evidence type="ECO:0000256" key="6">
    <source>
        <dbReference type="ARBA" id="ARBA00022882"/>
    </source>
</evidence>
<keyword evidence="11" id="KW-0407">Ion channel</keyword>
<dbReference type="InterPro" id="IPR005821">
    <property type="entry name" value="Ion_trans_dom"/>
</dbReference>
<evidence type="ECO:0000313" key="14">
    <source>
        <dbReference type="EMBL" id="MDA7085576.1"/>
    </source>
</evidence>
<keyword evidence="15" id="KW-1185">Reference proteome</keyword>
<keyword evidence="4 12" id="KW-0812">Transmembrane</keyword>
<dbReference type="Gene3D" id="1.20.120.350">
    <property type="entry name" value="Voltage-gated potassium channels. Chain C"/>
    <property type="match status" value="1"/>
</dbReference>
<evidence type="ECO:0000259" key="13">
    <source>
        <dbReference type="Pfam" id="PF00520"/>
    </source>
</evidence>
<evidence type="ECO:0000313" key="15">
    <source>
        <dbReference type="Proteomes" id="UP001212042"/>
    </source>
</evidence>
<reference evidence="14 15" key="1">
    <citation type="submission" date="2023-01" db="EMBL/GenBank/DDBJ databases">
        <title>Pseudomonas SA3-5T sp. nov., isolated from tidal flat sediment.</title>
        <authorList>
            <person name="Kim H.S."/>
            <person name="Kim J.-S."/>
            <person name="Suh M.K."/>
            <person name="Eom M.K."/>
            <person name="Lee J.-S."/>
        </authorList>
    </citation>
    <scope>NUCLEOTIDE SEQUENCE [LARGE SCALE GENOMIC DNA]</scope>
    <source>
        <strain evidence="14 15">SA3-5</strain>
    </source>
</reference>
<feature type="transmembrane region" description="Helical" evidence="12">
    <location>
        <begin position="23"/>
        <end position="41"/>
    </location>
</feature>
<feature type="domain" description="Ion transport" evidence="13">
    <location>
        <begin position="23"/>
        <end position="246"/>
    </location>
</feature>
<accession>A0ABT4XBK3</accession>
<keyword evidence="6" id="KW-0851">Voltage-gated channel</keyword>
<comment type="subcellular location">
    <subcellularLocation>
        <location evidence="1">Membrane</location>
        <topology evidence="1">Multi-pass membrane protein</topology>
    </subcellularLocation>
</comment>
<dbReference type="InterPro" id="IPR028325">
    <property type="entry name" value="VG_K_chnl"/>
</dbReference>
<protein>
    <submittedName>
        <fullName evidence="14">Ion transporter</fullName>
    </submittedName>
</protein>
<evidence type="ECO:0000256" key="4">
    <source>
        <dbReference type="ARBA" id="ARBA00022692"/>
    </source>
</evidence>